<accession>A0A9W5US74</accession>
<protein>
    <submittedName>
        <fullName evidence="1">Uncharacterized protein</fullName>
    </submittedName>
</protein>
<reference evidence="1" key="1">
    <citation type="submission" date="2021-01" db="EMBL/GenBank/DDBJ databases">
        <title>Whole genome shotgun sequence of Verrucosispora sediminis NBRC 107745.</title>
        <authorList>
            <person name="Komaki H."/>
            <person name="Tamura T."/>
        </authorList>
    </citation>
    <scope>NUCLEOTIDE SEQUENCE</scope>
    <source>
        <strain evidence="1">NBRC 107745</strain>
    </source>
</reference>
<dbReference type="EMBL" id="BOPD01000015">
    <property type="protein sequence ID" value="GIJ33491.1"/>
    <property type="molecule type" value="Genomic_DNA"/>
</dbReference>
<proteinExistence type="predicted"/>
<sequence>MAYRRVVVSDGGPDWREARQQAVLAHAAAAQRRREAEQAEAAALVGAFVAEARRRGLATTRLVARSYDGRARYRTGLHGWYIDRAHSRAVDVDGRFHLLTVPRSLRARLLGADPQPDPAPLIVGEGARDGESLPLRIMLQRRLDAGDADL</sequence>
<comment type="caution">
    <text evidence="1">The sequence shown here is derived from an EMBL/GenBank/DDBJ whole genome shotgun (WGS) entry which is preliminary data.</text>
</comment>
<evidence type="ECO:0000313" key="2">
    <source>
        <dbReference type="Proteomes" id="UP000607311"/>
    </source>
</evidence>
<dbReference type="Proteomes" id="UP000607311">
    <property type="component" value="Unassembled WGS sequence"/>
</dbReference>
<gene>
    <name evidence="1" type="ORF">Vse01_26390</name>
</gene>
<name>A0A9W5US74_9ACTN</name>
<keyword evidence="2" id="KW-1185">Reference proteome</keyword>
<organism evidence="1 2">
    <name type="scientific">Micromonospora sediminimaris</name>
    <dbReference type="NCBI Taxonomy" id="547162"/>
    <lineage>
        <taxon>Bacteria</taxon>
        <taxon>Bacillati</taxon>
        <taxon>Actinomycetota</taxon>
        <taxon>Actinomycetes</taxon>
        <taxon>Micromonosporales</taxon>
        <taxon>Micromonosporaceae</taxon>
        <taxon>Micromonospora</taxon>
    </lineage>
</organism>
<evidence type="ECO:0000313" key="1">
    <source>
        <dbReference type="EMBL" id="GIJ33491.1"/>
    </source>
</evidence>
<dbReference type="AlphaFoldDB" id="A0A9W5US74"/>